<dbReference type="InterPro" id="IPR010710">
    <property type="entry name" value="DUF1289"/>
</dbReference>
<reference evidence="1" key="1">
    <citation type="submission" date="2022-03" db="EMBL/GenBank/DDBJ databases">
        <title>Genomic Encyclopedia of Type Strains, Phase III (KMG-III): the genomes of soil and plant-associated and newly described type strains.</title>
        <authorList>
            <person name="Whitman W."/>
        </authorList>
    </citation>
    <scope>NUCLEOTIDE SEQUENCE</scope>
    <source>
        <strain evidence="1">ANL 6-2</strain>
    </source>
</reference>
<dbReference type="AlphaFoldDB" id="A0AAE3KB31"/>
<sequence length="68" mass="7620">MTDAYPLSPCIGICRMDDDRRHCTGCGRTLNEIAGWSTMPVDQRRQVMAELPGRMNGGRRPTHTDRSA</sequence>
<evidence type="ECO:0000313" key="1">
    <source>
        <dbReference type="EMBL" id="MCP1675080.1"/>
    </source>
</evidence>
<dbReference type="EMBL" id="JALJXV010000005">
    <property type="protein sequence ID" value="MCP1675080.1"/>
    <property type="molecule type" value="Genomic_DNA"/>
</dbReference>
<evidence type="ECO:0000313" key="2">
    <source>
        <dbReference type="Proteomes" id="UP001205843"/>
    </source>
</evidence>
<name>A0AAE3KB31_9GAMM</name>
<dbReference type="PANTHER" id="PTHR35175:SF2">
    <property type="entry name" value="DUF1289 DOMAIN-CONTAINING PROTEIN"/>
    <property type="match status" value="1"/>
</dbReference>
<keyword evidence="2" id="KW-1185">Reference proteome</keyword>
<comment type="caution">
    <text evidence="1">The sequence shown here is derived from an EMBL/GenBank/DDBJ whole genome shotgun (WGS) entry which is preliminary data.</text>
</comment>
<gene>
    <name evidence="1" type="ORF">J2T57_002228</name>
</gene>
<accession>A0AAE3KB31</accession>
<dbReference type="Pfam" id="PF06945">
    <property type="entry name" value="DUF1289"/>
    <property type="match status" value="1"/>
</dbReference>
<organism evidence="1 2">
    <name type="scientific">Natronocella acetinitrilica</name>
    <dbReference type="NCBI Taxonomy" id="414046"/>
    <lineage>
        <taxon>Bacteria</taxon>
        <taxon>Pseudomonadati</taxon>
        <taxon>Pseudomonadota</taxon>
        <taxon>Gammaproteobacteria</taxon>
        <taxon>Chromatiales</taxon>
        <taxon>Ectothiorhodospiraceae</taxon>
        <taxon>Natronocella</taxon>
    </lineage>
</organism>
<protein>
    <submittedName>
        <fullName evidence="1">Fe-S protein YdhL (DUF1289 family)</fullName>
    </submittedName>
</protein>
<proteinExistence type="predicted"/>
<dbReference type="PANTHER" id="PTHR35175">
    <property type="entry name" value="DUF1289 DOMAIN-CONTAINING PROTEIN"/>
    <property type="match status" value="1"/>
</dbReference>
<dbReference type="Proteomes" id="UP001205843">
    <property type="component" value="Unassembled WGS sequence"/>
</dbReference>
<dbReference type="RefSeq" id="WP_253477990.1">
    <property type="nucleotide sequence ID" value="NZ_JALJXV010000005.1"/>
</dbReference>